<feature type="domain" description="MRN complex-interacting protein N-terminal" evidence="2">
    <location>
        <begin position="9"/>
        <end position="98"/>
    </location>
</feature>
<dbReference type="AlphaFoldDB" id="A0AAP0L593"/>
<dbReference type="Proteomes" id="UP001420932">
    <property type="component" value="Unassembled WGS sequence"/>
</dbReference>
<dbReference type="Pfam" id="PF15749">
    <property type="entry name" value="MRNIP"/>
    <property type="match status" value="1"/>
</dbReference>
<dbReference type="PANTHER" id="PTHR15863:SF2">
    <property type="entry name" value="MRN COMPLEX-INTERACTING PROTEIN"/>
    <property type="match status" value="1"/>
</dbReference>
<accession>A0AAP0L593</accession>
<dbReference type="EMBL" id="JBBNAF010000002">
    <property type="protein sequence ID" value="KAK9163952.1"/>
    <property type="molecule type" value="Genomic_DNA"/>
</dbReference>
<dbReference type="GO" id="GO:0003682">
    <property type="term" value="F:chromatin binding"/>
    <property type="evidence" value="ECO:0007669"/>
    <property type="project" value="TreeGrafter"/>
</dbReference>
<comment type="caution">
    <text evidence="3">The sequence shown here is derived from an EMBL/GenBank/DDBJ whole genome shotgun (WGS) entry which is preliminary data.</text>
</comment>
<protein>
    <recommendedName>
        <fullName evidence="2">MRN complex-interacting protein N-terminal domain-containing protein</fullName>
    </recommendedName>
</protein>
<dbReference type="InterPro" id="IPR049472">
    <property type="entry name" value="MRNIP_N"/>
</dbReference>
<feature type="region of interest" description="Disordered" evidence="1">
    <location>
        <begin position="70"/>
        <end position="93"/>
    </location>
</feature>
<organism evidence="3 4">
    <name type="scientific">Stephania yunnanensis</name>
    <dbReference type="NCBI Taxonomy" id="152371"/>
    <lineage>
        <taxon>Eukaryota</taxon>
        <taxon>Viridiplantae</taxon>
        <taxon>Streptophyta</taxon>
        <taxon>Embryophyta</taxon>
        <taxon>Tracheophyta</taxon>
        <taxon>Spermatophyta</taxon>
        <taxon>Magnoliopsida</taxon>
        <taxon>Ranunculales</taxon>
        <taxon>Menispermaceae</taxon>
        <taxon>Menispermoideae</taxon>
        <taxon>Cissampelideae</taxon>
        <taxon>Stephania</taxon>
    </lineage>
</organism>
<reference evidence="3 4" key="1">
    <citation type="submission" date="2024-01" db="EMBL/GenBank/DDBJ databases">
        <title>Genome assemblies of Stephania.</title>
        <authorList>
            <person name="Yang L."/>
        </authorList>
    </citation>
    <scope>NUCLEOTIDE SEQUENCE [LARGE SCALE GENOMIC DNA]</scope>
    <source>
        <strain evidence="3">YNDBR</strain>
        <tissue evidence="3">Leaf</tissue>
    </source>
</reference>
<sequence length="286" mass="33405">MASIVFVALQCCQCSTMQVKQKKKSTNKWSCVICNQKQSVRKIYAQGFQAKDVRKFVQNFNTSRQSLDEALDSAEPEEAEIVQDPSTKNDSFDFRKRRSDWSEYLESDEDKLENQFGRGDQEEEPRVETGCTNVSTTASFELNSRRRYRFVSGYHCWYEHGENGDEDPQNFYQMDNHIDDADVGGDDPTTYREMLHSVAGPSFNWNHKIDCCEDQCRGRNTKKRPCKKMYYFPLGPRLQRSNASESTTKHMRWHGDHFSLEDVMQHCFDSIAWRHFNDGNRILHGP</sequence>
<feature type="compositionally biased region" description="Acidic residues" evidence="1">
    <location>
        <begin position="70"/>
        <end position="81"/>
    </location>
</feature>
<gene>
    <name evidence="3" type="ORF">Syun_004854</name>
</gene>
<dbReference type="InterPro" id="IPR032739">
    <property type="entry name" value="MRNIP"/>
</dbReference>
<keyword evidence="4" id="KW-1185">Reference proteome</keyword>
<dbReference type="GO" id="GO:0007095">
    <property type="term" value="P:mitotic G2 DNA damage checkpoint signaling"/>
    <property type="evidence" value="ECO:0007669"/>
    <property type="project" value="TreeGrafter"/>
</dbReference>
<dbReference type="GO" id="GO:0005634">
    <property type="term" value="C:nucleus"/>
    <property type="evidence" value="ECO:0007669"/>
    <property type="project" value="TreeGrafter"/>
</dbReference>
<evidence type="ECO:0000313" key="4">
    <source>
        <dbReference type="Proteomes" id="UP001420932"/>
    </source>
</evidence>
<dbReference type="PANTHER" id="PTHR15863">
    <property type="entry name" value="MRN COMPLEX-INTERACTING PROTEIN"/>
    <property type="match status" value="1"/>
</dbReference>
<evidence type="ECO:0000256" key="1">
    <source>
        <dbReference type="SAM" id="MobiDB-lite"/>
    </source>
</evidence>
<proteinExistence type="predicted"/>
<name>A0AAP0L593_9MAGN</name>
<evidence type="ECO:0000259" key="2">
    <source>
        <dbReference type="Pfam" id="PF15749"/>
    </source>
</evidence>
<evidence type="ECO:0000313" key="3">
    <source>
        <dbReference type="EMBL" id="KAK9163952.1"/>
    </source>
</evidence>